<dbReference type="RefSeq" id="WP_393991906.1">
    <property type="nucleotide sequence ID" value="NZ_JBAFVH010000003.1"/>
</dbReference>
<feature type="transmembrane region" description="Helical" evidence="6">
    <location>
        <begin position="219"/>
        <end position="246"/>
    </location>
</feature>
<evidence type="ECO:0000256" key="5">
    <source>
        <dbReference type="ARBA" id="ARBA00023136"/>
    </source>
</evidence>
<dbReference type="Proteomes" id="UP001604002">
    <property type="component" value="Unassembled WGS sequence"/>
</dbReference>
<evidence type="ECO:0000256" key="4">
    <source>
        <dbReference type="ARBA" id="ARBA00022989"/>
    </source>
</evidence>
<gene>
    <name evidence="7" type="ORF">V5F32_07435</name>
</gene>
<evidence type="ECO:0000256" key="1">
    <source>
        <dbReference type="ARBA" id="ARBA00004651"/>
    </source>
</evidence>
<comment type="caution">
    <text evidence="7">The sequence shown here is derived from an EMBL/GenBank/DDBJ whole genome shotgun (WGS) entry which is preliminary data.</text>
</comment>
<keyword evidence="5 6" id="KW-0472">Membrane</keyword>
<protein>
    <submittedName>
        <fullName evidence="7">Branched-chain amino acid ABC transporter permease</fullName>
    </submittedName>
</protein>
<evidence type="ECO:0000313" key="8">
    <source>
        <dbReference type="Proteomes" id="UP001604002"/>
    </source>
</evidence>
<keyword evidence="3 6" id="KW-0812">Transmembrane</keyword>
<proteinExistence type="predicted"/>
<keyword evidence="8" id="KW-1185">Reference proteome</keyword>
<comment type="subcellular location">
    <subcellularLocation>
        <location evidence="1">Cell membrane</location>
        <topology evidence="1">Multi-pass membrane protein</topology>
    </subcellularLocation>
</comment>
<dbReference type="PANTHER" id="PTHR30482:SF10">
    <property type="entry name" value="HIGH-AFFINITY BRANCHED-CHAIN AMINO ACID TRANSPORT PROTEIN BRAE"/>
    <property type="match status" value="1"/>
</dbReference>
<feature type="transmembrane region" description="Helical" evidence="6">
    <location>
        <begin position="58"/>
        <end position="81"/>
    </location>
</feature>
<feature type="transmembrane region" description="Helical" evidence="6">
    <location>
        <begin position="6"/>
        <end position="26"/>
    </location>
</feature>
<dbReference type="EMBL" id="JBAFVH010000003">
    <property type="protein sequence ID" value="MFG1371990.1"/>
    <property type="molecule type" value="Genomic_DNA"/>
</dbReference>
<dbReference type="Pfam" id="PF02653">
    <property type="entry name" value="BPD_transp_2"/>
    <property type="match status" value="1"/>
</dbReference>
<evidence type="ECO:0000256" key="3">
    <source>
        <dbReference type="ARBA" id="ARBA00022692"/>
    </source>
</evidence>
<reference evidence="7 8" key="1">
    <citation type="submission" date="2024-02" db="EMBL/GenBank/DDBJ databases">
        <title>Expansion and revision of Xanthobacter and proposal of Roseixanthobacter gen. nov.</title>
        <authorList>
            <person name="Soltysiak M.P.M."/>
            <person name="Jalihal A."/>
            <person name="Ory A."/>
            <person name="Chrisophersen C."/>
            <person name="Lee A.D."/>
            <person name="Boulton J."/>
            <person name="Springer M."/>
        </authorList>
    </citation>
    <scope>NUCLEOTIDE SEQUENCE [LARGE SCALE GENOMIC DNA]</scope>
    <source>
        <strain evidence="7 8">23A</strain>
    </source>
</reference>
<sequence>MIAYLVNLATLVAIFGIAATSLNLLIGYAGIFSIAHAMFFGIGAYVAAQVALTFSADFLLAALAAAVAAAALSLCLALPALRVRGEYFVAASLGLQMMATTLFAEAHGFTGGVGGLVGIPPARILGFDVASPDAFLALALVCLAMTLLVVRTLMRGSFGRSLMALRDSESAAEAFGKDVRALKTLVVVIGCFFVGIAGALFAFHMAFVNVESFTLEQSVVLMAMVIIGGAGTLTGPIIGAIALLSLPAALSFLSFIPSTEIGTVQQFIYGALMTLLMIFRPSGLVGLSRGVR</sequence>
<evidence type="ECO:0000313" key="7">
    <source>
        <dbReference type="EMBL" id="MFG1371990.1"/>
    </source>
</evidence>
<keyword evidence="2" id="KW-1003">Cell membrane</keyword>
<dbReference type="InterPro" id="IPR001851">
    <property type="entry name" value="ABC_transp_permease"/>
</dbReference>
<feature type="transmembrane region" description="Helical" evidence="6">
    <location>
        <begin position="185"/>
        <end position="207"/>
    </location>
</feature>
<dbReference type="CDD" id="cd06581">
    <property type="entry name" value="TM_PBP1_LivM_like"/>
    <property type="match status" value="1"/>
</dbReference>
<dbReference type="InterPro" id="IPR043428">
    <property type="entry name" value="LivM-like"/>
</dbReference>
<dbReference type="PANTHER" id="PTHR30482">
    <property type="entry name" value="HIGH-AFFINITY BRANCHED-CHAIN AMINO ACID TRANSPORT SYSTEM PERMEASE"/>
    <property type="match status" value="1"/>
</dbReference>
<accession>A0ABW6ZVA7</accession>
<organism evidence="7 8">
    <name type="scientific">Xanthobacter oligotrophicus</name>
    <dbReference type="NCBI Taxonomy" id="2607286"/>
    <lineage>
        <taxon>Bacteria</taxon>
        <taxon>Pseudomonadati</taxon>
        <taxon>Pseudomonadota</taxon>
        <taxon>Alphaproteobacteria</taxon>
        <taxon>Hyphomicrobiales</taxon>
        <taxon>Xanthobacteraceae</taxon>
        <taxon>Xanthobacter</taxon>
    </lineage>
</organism>
<feature type="transmembrane region" description="Helical" evidence="6">
    <location>
        <begin position="134"/>
        <end position="154"/>
    </location>
</feature>
<evidence type="ECO:0000256" key="2">
    <source>
        <dbReference type="ARBA" id="ARBA00022475"/>
    </source>
</evidence>
<feature type="transmembrane region" description="Helical" evidence="6">
    <location>
        <begin position="33"/>
        <end position="52"/>
    </location>
</feature>
<name>A0ABW6ZVA7_9HYPH</name>
<evidence type="ECO:0000256" key="6">
    <source>
        <dbReference type="SAM" id="Phobius"/>
    </source>
</evidence>
<keyword evidence="4 6" id="KW-1133">Transmembrane helix</keyword>